<keyword evidence="10 20" id="KW-0472">Membrane</keyword>
<evidence type="ECO:0000256" key="3">
    <source>
        <dbReference type="ARBA" id="ARBA00022553"/>
    </source>
</evidence>
<feature type="domain" description="Ig-like" evidence="21">
    <location>
        <begin position="449"/>
        <end position="486"/>
    </location>
</feature>
<accession>A0A5E4AGG6</accession>
<dbReference type="GO" id="GO:0007155">
    <property type="term" value="P:cell adhesion"/>
    <property type="evidence" value="ECO:0007669"/>
    <property type="project" value="UniProtKB-KW"/>
</dbReference>
<dbReference type="AlphaFoldDB" id="A0A5E4AGG6"/>
<gene>
    <name evidence="22" type="ORF">MONAX_5E038199</name>
</gene>
<evidence type="ECO:0000256" key="2">
    <source>
        <dbReference type="ARBA" id="ARBA00022475"/>
    </source>
</evidence>
<keyword evidence="6" id="KW-0430">Lectin</keyword>
<dbReference type="GO" id="GO:0019903">
    <property type="term" value="F:protein phosphatase binding"/>
    <property type="evidence" value="ECO:0007669"/>
    <property type="project" value="TreeGrafter"/>
</dbReference>
<keyword evidence="2" id="KW-1003">Cell membrane</keyword>
<reference evidence="22" key="1">
    <citation type="submission" date="2019-04" db="EMBL/GenBank/DDBJ databases">
        <authorList>
            <person name="Alioto T."/>
            <person name="Alioto T."/>
        </authorList>
    </citation>
    <scope>NUCLEOTIDE SEQUENCE [LARGE SCALE GENOMIC DNA]</scope>
</reference>
<dbReference type="InterPro" id="IPR013783">
    <property type="entry name" value="Ig-like_fold"/>
</dbReference>
<comment type="subunit">
    <text evidence="18">Predominantly monomer of isoform CD22-beta. Also found as heterodimer of isoform CD22-beta and a shorter isoform. Interacts with PTPN6/SHP-1, LYN, SYK, PIK3R1/PIK3R2 and PLCG1 upon phosphorylation. Interacts with GRB2, INPP5D and SHC1 upon phosphorylation. May form a complex with INPP5D/SHIP, GRB2 and SHC1.</text>
</comment>
<dbReference type="InterPro" id="IPR013162">
    <property type="entry name" value="CD80_C2-set"/>
</dbReference>
<proteinExistence type="inferred from homology"/>
<evidence type="ECO:0000256" key="6">
    <source>
        <dbReference type="ARBA" id="ARBA00022734"/>
    </source>
</evidence>
<keyword evidence="5" id="KW-0732">Signal</keyword>
<dbReference type="GO" id="GO:0050859">
    <property type="term" value="P:negative regulation of B cell receptor signaling pathway"/>
    <property type="evidence" value="ECO:0007669"/>
    <property type="project" value="TreeGrafter"/>
</dbReference>
<dbReference type="Pfam" id="PF13927">
    <property type="entry name" value="Ig_3"/>
    <property type="match status" value="3"/>
</dbReference>
<feature type="domain" description="Ig-like" evidence="21">
    <location>
        <begin position="273"/>
        <end position="356"/>
    </location>
</feature>
<protein>
    <recommendedName>
        <fullName evidence="15">B-cell receptor CD22</fullName>
    </recommendedName>
    <alternativeName>
        <fullName evidence="16">Sialic acid-binding Ig-like lectin 2</fullName>
    </alternativeName>
</protein>
<comment type="subcellular location">
    <subcellularLocation>
        <location evidence="1">Cell membrane</location>
        <topology evidence="1">Single-pass type I membrane protein</topology>
    </subcellularLocation>
</comment>
<keyword evidence="23" id="KW-1185">Reference proteome</keyword>
<keyword evidence="13" id="KW-0393">Immunoglobulin domain</keyword>
<evidence type="ECO:0000256" key="4">
    <source>
        <dbReference type="ARBA" id="ARBA00022692"/>
    </source>
</evidence>
<evidence type="ECO:0000256" key="7">
    <source>
        <dbReference type="ARBA" id="ARBA00022737"/>
    </source>
</evidence>
<comment type="function">
    <text evidence="17">Most highly expressed siglec (sialic acid-binding immunoglobulin-like lectin) on B-cells that plays a role in various aspects of B-cell biology including differentiation, antigen presentation, and trafficking to bone marrow. Binds to alpha 2,6-linked sialic acid residues of surface molecules such as CD22 itself, CD45 and IgM in a cis configuration. Can also bind to ligands on other cells as an adhesion molecule in a trans configuration. Acts as an inhibitory coreceptor on the surface of B-cells and inhibits B-cell receptor induced signaling, characterized by inhibition of the calcium mobilization and cellular activation. Mechanistically, the immunoreceptor tyrosine-based inhibitory motif domain is phosphorylated by the Src kinase LYN, which in turn leads to the recruitment of the protein tyrosine phosphatase 1/PTPN6, leading to the negative regulation of BCR signaling. If this negative signaling from is of sufficient strength, apoptosis of the B-cell can be induced.</text>
</comment>
<dbReference type="PANTHER" id="PTHR46958">
    <property type="entry name" value="B-CELL RECEPTOR CD22"/>
    <property type="match status" value="1"/>
</dbReference>
<name>A0A5E4AGG6_MARMO</name>
<organism evidence="22 23">
    <name type="scientific">Marmota monax</name>
    <name type="common">Woodchuck</name>
    <dbReference type="NCBI Taxonomy" id="9995"/>
    <lineage>
        <taxon>Eukaryota</taxon>
        <taxon>Metazoa</taxon>
        <taxon>Chordata</taxon>
        <taxon>Craniata</taxon>
        <taxon>Vertebrata</taxon>
        <taxon>Euteleostomi</taxon>
        <taxon>Mammalia</taxon>
        <taxon>Eutheria</taxon>
        <taxon>Euarchontoglires</taxon>
        <taxon>Glires</taxon>
        <taxon>Rodentia</taxon>
        <taxon>Sciuromorpha</taxon>
        <taxon>Sciuridae</taxon>
        <taxon>Xerinae</taxon>
        <taxon>Marmotini</taxon>
        <taxon>Marmota</taxon>
    </lineage>
</organism>
<keyword evidence="4 20" id="KW-0812">Transmembrane</keyword>
<dbReference type="Pfam" id="PF08205">
    <property type="entry name" value="C2-set_2"/>
    <property type="match status" value="1"/>
</dbReference>
<evidence type="ECO:0000256" key="14">
    <source>
        <dbReference type="ARBA" id="ARBA00038361"/>
    </source>
</evidence>
<keyword evidence="9 20" id="KW-1133">Transmembrane helix</keyword>
<feature type="domain" description="Ig-like" evidence="21">
    <location>
        <begin position="535"/>
        <end position="613"/>
    </location>
</feature>
<evidence type="ECO:0000256" key="13">
    <source>
        <dbReference type="ARBA" id="ARBA00023319"/>
    </source>
</evidence>
<dbReference type="SUPFAM" id="SSF48726">
    <property type="entry name" value="Immunoglobulin"/>
    <property type="match status" value="7"/>
</dbReference>
<comment type="similarity">
    <text evidence="14">Belongs to the immunoglobulin superfamily. SIGLEC (sialic acid binding Ig-like lectin) family.</text>
</comment>
<evidence type="ECO:0000256" key="16">
    <source>
        <dbReference type="ARBA" id="ARBA00041781"/>
    </source>
</evidence>
<evidence type="ECO:0000256" key="17">
    <source>
        <dbReference type="ARBA" id="ARBA00045430"/>
    </source>
</evidence>
<feature type="domain" description="Ig-like" evidence="21">
    <location>
        <begin position="174"/>
        <end position="268"/>
    </location>
</feature>
<dbReference type="SMART" id="SM00408">
    <property type="entry name" value="IGc2"/>
    <property type="match status" value="5"/>
</dbReference>
<feature type="transmembrane region" description="Helical" evidence="20">
    <location>
        <begin position="719"/>
        <end position="737"/>
    </location>
</feature>
<feature type="compositionally biased region" description="Polar residues" evidence="19">
    <location>
        <begin position="811"/>
        <end position="822"/>
    </location>
</feature>
<feature type="region of interest" description="Disordered" evidence="19">
    <location>
        <begin position="1"/>
        <end position="21"/>
    </location>
</feature>
<dbReference type="FunFam" id="2.60.40.10:FF:002011">
    <property type="entry name" value="B-cell receptor CD22"/>
    <property type="match status" value="1"/>
</dbReference>
<sequence length="881" mass="98587">MATRSSLHPGDSEASVGKTRGDRLQPRHDIMHLLGPYLLLLLEHLAFSDSNKWSFEHPATLYAWEGACVWIPCTYRIPKADAQVDRLVVFHNHEYDGTTKRYVGTVLYNSTVDWKSPSQQRRVRFLGDSKKNCTLSIESLSVNDSGQLGLRMMTKDDKWMETVNLSISKSPFPPRIQLPLELQESQTVTVTCLLNFTCFGYDIELRWVLEGLPFTPASSTISSSPTTQTVSTKSQIDFKPEWTHHGKNLTCQVWHSAEVLSEETVQLNVKHTPKLEIKVFPNETTVMEGASVTMTCQVTSSNPEHGTVSWLKDGTLLGEKNLSLTLSSVTKDSGGKYRCQASNHIGLGMSEEVALKVLYPPTVSEVYIHHTPAKEGQSVELVCTSPANPPPTNYTWYHNGKEVPGVTEEKYWIAQVLTWHAGRYACVAENRLGSGQVGQEAELDVQYPPKGVTTVIESPTPIREGDSVTLRCRYNSSNPTVTRYEWSPQHLWNEPSHEVMKIQNVAWDTPPISCSACNQWCSPASPIDLDVQYTPKEVKVLQISSLSEIHAGNQVRLQCHFSKSHPEEVHFFWKKNGSLLEAKGRELNFDSVSPEDAGNYSCLVKNSIGQSASEAWRLQVLYAPRRLWVSITPGDRVMEGRKAALTCESDANPPISQYTWFDWNNQDLQHSGQTLSLDPVKVEHSGSYWCKGVNQLGEGESPPSTLTIYYSPETIGRRTTMGIGICLAILILVIWGVKLQQNWKRTRSQQGPQENSNGRSFFVRNKKVRRTLLSEGPHSLGCYNPMMEDGTNYATLRFPETDTPRTGGTGPSETQGSLPNNEDTVTYSVVQKCHVLSQGDYENVAPNLPEDDGIHYSELVHFGTGERPRAPEDVDYVTLKH</sequence>
<dbReference type="SMART" id="SM00409">
    <property type="entry name" value="IG"/>
    <property type="match status" value="7"/>
</dbReference>
<keyword evidence="11" id="KW-1015">Disulfide bond</keyword>
<evidence type="ECO:0000256" key="18">
    <source>
        <dbReference type="ARBA" id="ARBA00046458"/>
    </source>
</evidence>
<feature type="domain" description="Ig-like" evidence="21">
    <location>
        <begin position="624"/>
        <end position="707"/>
    </location>
</feature>
<dbReference type="GO" id="GO:0030888">
    <property type="term" value="P:regulation of B cell proliferation"/>
    <property type="evidence" value="ECO:0007669"/>
    <property type="project" value="TreeGrafter"/>
</dbReference>
<dbReference type="InterPro" id="IPR003598">
    <property type="entry name" value="Ig_sub2"/>
</dbReference>
<evidence type="ECO:0000256" key="15">
    <source>
        <dbReference type="ARBA" id="ARBA00040106"/>
    </source>
</evidence>
<dbReference type="Pfam" id="PF13895">
    <property type="entry name" value="Ig_2"/>
    <property type="match status" value="1"/>
</dbReference>
<evidence type="ECO:0000259" key="21">
    <source>
        <dbReference type="PROSITE" id="PS50835"/>
    </source>
</evidence>
<dbReference type="GO" id="GO:0005769">
    <property type="term" value="C:early endosome"/>
    <property type="evidence" value="ECO:0007669"/>
    <property type="project" value="TreeGrafter"/>
</dbReference>
<dbReference type="GO" id="GO:0030246">
    <property type="term" value="F:carbohydrate binding"/>
    <property type="evidence" value="ECO:0007669"/>
    <property type="project" value="UniProtKB-KW"/>
</dbReference>
<evidence type="ECO:0000256" key="10">
    <source>
        <dbReference type="ARBA" id="ARBA00023136"/>
    </source>
</evidence>
<evidence type="ECO:0000256" key="19">
    <source>
        <dbReference type="SAM" id="MobiDB-lite"/>
    </source>
</evidence>
<dbReference type="GO" id="GO:0055037">
    <property type="term" value="C:recycling endosome"/>
    <property type="evidence" value="ECO:0007669"/>
    <property type="project" value="TreeGrafter"/>
</dbReference>
<feature type="region of interest" description="Disordered" evidence="19">
    <location>
        <begin position="796"/>
        <end position="822"/>
    </location>
</feature>
<dbReference type="GO" id="GO:0042113">
    <property type="term" value="P:B cell activation"/>
    <property type="evidence" value="ECO:0007669"/>
    <property type="project" value="TreeGrafter"/>
</dbReference>
<dbReference type="Gene3D" id="2.60.40.10">
    <property type="entry name" value="Immunoglobulins"/>
    <property type="match status" value="7"/>
</dbReference>
<evidence type="ECO:0000256" key="8">
    <source>
        <dbReference type="ARBA" id="ARBA00022889"/>
    </source>
</evidence>
<dbReference type="InterPro" id="IPR007110">
    <property type="entry name" value="Ig-like_dom"/>
</dbReference>
<evidence type="ECO:0000256" key="20">
    <source>
        <dbReference type="SAM" id="Phobius"/>
    </source>
</evidence>
<evidence type="ECO:0000256" key="12">
    <source>
        <dbReference type="ARBA" id="ARBA00023180"/>
    </source>
</evidence>
<dbReference type="GO" id="GO:0033691">
    <property type="term" value="F:sialic acid binding"/>
    <property type="evidence" value="ECO:0007669"/>
    <property type="project" value="TreeGrafter"/>
</dbReference>
<dbReference type="InterPro" id="IPR036179">
    <property type="entry name" value="Ig-like_dom_sf"/>
</dbReference>
<evidence type="ECO:0000256" key="5">
    <source>
        <dbReference type="ARBA" id="ARBA00022729"/>
    </source>
</evidence>
<dbReference type="PROSITE" id="PS50835">
    <property type="entry name" value="IG_LIKE"/>
    <property type="match status" value="6"/>
</dbReference>
<dbReference type="InterPro" id="IPR056386">
    <property type="entry name" value="Ig_CD22"/>
</dbReference>
<evidence type="ECO:0000313" key="23">
    <source>
        <dbReference type="Proteomes" id="UP000335636"/>
    </source>
</evidence>
<keyword evidence="3" id="KW-0597">Phosphoprotein</keyword>
<evidence type="ECO:0000256" key="11">
    <source>
        <dbReference type="ARBA" id="ARBA00023157"/>
    </source>
</evidence>
<dbReference type="GO" id="GO:0009897">
    <property type="term" value="C:external side of plasma membrane"/>
    <property type="evidence" value="ECO:0007669"/>
    <property type="project" value="TreeGrafter"/>
</dbReference>
<keyword evidence="7" id="KW-0677">Repeat</keyword>
<feature type="domain" description="Ig-like" evidence="21">
    <location>
        <begin position="361"/>
        <end position="444"/>
    </location>
</feature>
<evidence type="ECO:0000313" key="22">
    <source>
        <dbReference type="EMBL" id="VTJ55841.1"/>
    </source>
</evidence>
<comment type="caution">
    <text evidence="22">The sequence shown here is derived from an EMBL/GenBank/DDBJ whole genome shotgun (WGS) entry which is preliminary data.</text>
</comment>
<dbReference type="Pfam" id="PF24518">
    <property type="entry name" value="Ig_CD22"/>
    <property type="match status" value="1"/>
</dbReference>
<keyword evidence="8" id="KW-0130">Cell adhesion</keyword>
<dbReference type="InterPro" id="IPR003599">
    <property type="entry name" value="Ig_sub"/>
</dbReference>
<keyword evidence="12" id="KW-0325">Glycoprotein</keyword>
<dbReference type="GO" id="GO:0042609">
    <property type="term" value="F:CD4 receptor binding"/>
    <property type="evidence" value="ECO:0007669"/>
    <property type="project" value="TreeGrafter"/>
</dbReference>
<evidence type="ECO:0000256" key="9">
    <source>
        <dbReference type="ARBA" id="ARBA00022989"/>
    </source>
</evidence>
<dbReference type="EMBL" id="CABDUW010000056">
    <property type="protein sequence ID" value="VTJ55841.1"/>
    <property type="molecule type" value="Genomic_DNA"/>
</dbReference>
<evidence type="ECO:0000256" key="1">
    <source>
        <dbReference type="ARBA" id="ARBA00004251"/>
    </source>
</evidence>
<dbReference type="PANTHER" id="PTHR46958:SF1">
    <property type="entry name" value="B-CELL RECEPTOR CD22"/>
    <property type="match status" value="1"/>
</dbReference>
<dbReference type="GO" id="GO:0070062">
    <property type="term" value="C:extracellular exosome"/>
    <property type="evidence" value="ECO:0007669"/>
    <property type="project" value="TreeGrafter"/>
</dbReference>
<dbReference type="Proteomes" id="UP000335636">
    <property type="component" value="Unassembled WGS sequence"/>
</dbReference>